<evidence type="ECO:0000256" key="1">
    <source>
        <dbReference type="ARBA" id="ARBA00022801"/>
    </source>
</evidence>
<dbReference type="PIRSF" id="PIRSF037226">
    <property type="entry name" value="Amidohydrolase_ACY1L2_prd"/>
    <property type="match status" value="1"/>
</dbReference>
<dbReference type="SUPFAM" id="SSF55031">
    <property type="entry name" value="Bacterial exopeptidase dimerisation domain"/>
    <property type="match status" value="1"/>
</dbReference>
<name>D1CAZ7_SPHTD</name>
<dbReference type="InterPro" id="IPR052030">
    <property type="entry name" value="Peptidase_M20/M20A_hydrolases"/>
</dbReference>
<dbReference type="eggNOG" id="COG1473">
    <property type="taxonomic scope" value="Bacteria"/>
</dbReference>
<dbReference type="InterPro" id="IPR011650">
    <property type="entry name" value="Peptidase_M20_dimer"/>
</dbReference>
<evidence type="ECO:0000313" key="4">
    <source>
        <dbReference type="Proteomes" id="UP000002027"/>
    </source>
</evidence>
<reference evidence="3 4" key="2">
    <citation type="journal article" date="2010" name="Stand. Genomic Sci.">
        <title>Complete genome sequence of Desulfohalobium retbaense type strain (HR(100)).</title>
        <authorList>
            <person name="Spring S."/>
            <person name="Nolan M."/>
            <person name="Lapidus A."/>
            <person name="Glavina Del Rio T."/>
            <person name="Copeland A."/>
            <person name="Tice H."/>
            <person name="Cheng J.F."/>
            <person name="Lucas S."/>
            <person name="Land M."/>
            <person name="Chen F."/>
            <person name="Bruce D."/>
            <person name="Goodwin L."/>
            <person name="Pitluck S."/>
            <person name="Ivanova N."/>
            <person name="Mavromatis K."/>
            <person name="Mikhailova N."/>
            <person name="Pati A."/>
            <person name="Chen A."/>
            <person name="Palaniappan K."/>
            <person name="Hauser L."/>
            <person name="Chang Y.J."/>
            <person name="Jeffries C.D."/>
            <person name="Munk C."/>
            <person name="Kiss H."/>
            <person name="Chain P."/>
            <person name="Han C."/>
            <person name="Brettin T."/>
            <person name="Detter J.C."/>
            <person name="Schuler E."/>
            <person name="Goker M."/>
            <person name="Rohde M."/>
            <person name="Bristow J."/>
            <person name="Eisen J.A."/>
            <person name="Markowitz V."/>
            <person name="Hugenholtz P."/>
            <person name="Kyrpides N.C."/>
            <person name="Klenk H.P."/>
        </authorList>
    </citation>
    <scope>NUCLEOTIDE SEQUENCE [LARGE SCALE GENOMIC DNA]</scope>
    <source>
        <strain evidence="4">ATCC 49802 / DSM 20745 / S 6022</strain>
    </source>
</reference>
<dbReference type="InParanoid" id="D1CAZ7"/>
<organism evidence="3 4">
    <name type="scientific">Sphaerobacter thermophilus (strain ATCC 49802 / DSM 20745 / KCCM 41009 / NCIMB 13125 / S 6022)</name>
    <dbReference type="NCBI Taxonomy" id="479434"/>
    <lineage>
        <taxon>Bacteria</taxon>
        <taxon>Pseudomonadati</taxon>
        <taxon>Thermomicrobiota</taxon>
        <taxon>Thermomicrobia</taxon>
        <taxon>Sphaerobacterales</taxon>
        <taxon>Sphaerobacterineae</taxon>
        <taxon>Sphaerobacteraceae</taxon>
        <taxon>Sphaerobacter</taxon>
    </lineage>
</organism>
<sequence length="464" mass="49485">MPLDVRQGPLLIEVKGGTVDKAEMKRRVCAEIDRRADLLIQVGQDIYHDPELGFKEHRTAKIAAEVLQSLDLSVQTGLAVTGVKTVVDCGSAGPTVAVLGELDSLLVPDHPAANPETGAAHCCGHNAQIATMLGAAVGLVGSGVLPSLSGRVAFFAVPAEEYVEIEYRNELRRQGVIEFLGGKSELIARGAFDDVDMAMMVHGASAQSLKGKAGVSASNNGFVGKQARFIGKAAHAGGAPDKGINALYAAHVALAAINAQRETFRDEDAIRVHPIITRGGDLVNVIPSDVRLESYVRGKTIEGIESASQKVDRALRAGALALGAKVEITTLPGYLPLINNRAMADAFKGNFLEFYPESEWEETGHRSGSTDMGDIAHIMPALHPYVGGFKGTAHGADWGIEDPEMAYILPAKLMAMTVIDLLADGATLAKEILDRDKPPMTKDEYLAFMRRIAREEVFDGASEE</sequence>
<keyword evidence="1 3" id="KW-0378">Hydrolase</keyword>
<protein>
    <submittedName>
        <fullName evidence="3">Amidohydrolase</fullName>
    </submittedName>
</protein>
<gene>
    <name evidence="3" type="ordered locus">Sthe_2529</name>
</gene>
<dbReference type="KEGG" id="sti:Sthe_2529"/>
<dbReference type="GO" id="GO:0046657">
    <property type="term" value="P:folic acid catabolic process"/>
    <property type="evidence" value="ECO:0007669"/>
    <property type="project" value="TreeGrafter"/>
</dbReference>
<dbReference type="Gene3D" id="3.40.630.10">
    <property type="entry name" value="Zn peptidases"/>
    <property type="match status" value="1"/>
</dbReference>
<dbReference type="Gene3D" id="3.30.70.360">
    <property type="match status" value="1"/>
</dbReference>
<dbReference type="GO" id="GO:0016805">
    <property type="term" value="F:dipeptidase activity"/>
    <property type="evidence" value="ECO:0007669"/>
    <property type="project" value="InterPro"/>
</dbReference>
<dbReference type="Proteomes" id="UP000002027">
    <property type="component" value="Chromosome 2"/>
</dbReference>
<accession>D1CAZ7</accession>
<dbReference type="Pfam" id="PF07687">
    <property type="entry name" value="M20_dimer"/>
    <property type="match status" value="1"/>
</dbReference>
<dbReference type="HOGENOM" id="CLU_031812_2_1_0"/>
<dbReference type="RefSeq" id="WP_012872984.1">
    <property type="nucleotide sequence ID" value="NC_013524.1"/>
</dbReference>
<reference evidence="4" key="1">
    <citation type="submission" date="2009-11" db="EMBL/GenBank/DDBJ databases">
        <title>The complete chromosome 2 of Sphaerobacter thermophilus DSM 20745.</title>
        <authorList>
            <person name="Lucas S."/>
            <person name="Copeland A."/>
            <person name="Lapidus A."/>
            <person name="Glavina del Rio T."/>
            <person name="Dalin E."/>
            <person name="Tice H."/>
            <person name="Bruce D."/>
            <person name="Goodwin L."/>
            <person name="Pitluck S."/>
            <person name="Kyrpides N."/>
            <person name="Mavromatis K."/>
            <person name="Ivanova N."/>
            <person name="Mikhailova N."/>
            <person name="LaButti K.M."/>
            <person name="Clum A."/>
            <person name="Sun H.I."/>
            <person name="Brettin T."/>
            <person name="Detter J.C."/>
            <person name="Han C."/>
            <person name="Larimer F."/>
            <person name="Land M."/>
            <person name="Hauser L."/>
            <person name="Markowitz V."/>
            <person name="Cheng J.F."/>
            <person name="Hugenholtz P."/>
            <person name="Woyke T."/>
            <person name="Wu D."/>
            <person name="Steenblock K."/>
            <person name="Schneider S."/>
            <person name="Pukall R."/>
            <person name="Goeker M."/>
            <person name="Klenk H.P."/>
            <person name="Eisen J.A."/>
        </authorList>
    </citation>
    <scope>NUCLEOTIDE SEQUENCE [LARGE SCALE GENOMIC DNA]</scope>
    <source>
        <strain evidence="4">ATCC 49802 / DSM 20745 / S 6022</strain>
    </source>
</reference>
<dbReference type="InterPro" id="IPR002933">
    <property type="entry name" value="Peptidase_M20"/>
</dbReference>
<keyword evidence="4" id="KW-1185">Reference proteome</keyword>
<dbReference type="GO" id="GO:0071713">
    <property type="term" value="F:para-aminobenzoyl-glutamate hydrolase activity"/>
    <property type="evidence" value="ECO:0007669"/>
    <property type="project" value="TreeGrafter"/>
</dbReference>
<evidence type="ECO:0000259" key="2">
    <source>
        <dbReference type="Pfam" id="PF07687"/>
    </source>
</evidence>
<dbReference type="PANTHER" id="PTHR30575">
    <property type="entry name" value="PEPTIDASE M20"/>
    <property type="match status" value="1"/>
</dbReference>
<dbReference type="InterPro" id="IPR017144">
    <property type="entry name" value="Xaa-Arg_dipeptidase"/>
</dbReference>
<dbReference type="AlphaFoldDB" id="D1CAZ7"/>
<dbReference type="EMBL" id="CP001824">
    <property type="protein sequence ID" value="ACZ39944.1"/>
    <property type="molecule type" value="Genomic_DNA"/>
</dbReference>
<dbReference type="InterPro" id="IPR036264">
    <property type="entry name" value="Bact_exopeptidase_dim_dom"/>
</dbReference>
<dbReference type="PANTHER" id="PTHR30575:SF0">
    <property type="entry name" value="XAA-ARG DIPEPTIDASE"/>
    <property type="match status" value="1"/>
</dbReference>
<dbReference type="STRING" id="479434.Sthe_2529"/>
<proteinExistence type="predicted"/>
<feature type="domain" description="Peptidase M20 dimerisation" evidence="2">
    <location>
        <begin position="220"/>
        <end position="317"/>
    </location>
</feature>
<dbReference type="SUPFAM" id="SSF53187">
    <property type="entry name" value="Zn-dependent exopeptidases"/>
    <property type="match status" value="1"/>
</dbReference>
<dbReference type="NCBIfam" id="TIGR01891">
    <property type="entry name" value="amidohydrolases"/>
    <property type="match status" value="1"/>
</dbReference>
<evidence type="ECO:0000313" key="3">
    <source>
        <dbReference type="EMBL" id="ACZ39944.1"/>
    </source>
</evidence>
<dbReference type="GO" id="GO:0005737">
    <property type="term" value="C:cytoplasm"/>
    <property type="evidence" value="ECO:0007669"/>
    <property type="project" value="TreeGrafter"/>
</dbReference>
<dbReference type="InterPro" id="IPR017439">
    <property type="entry name" value="Amidohydrolase"/>
</dbReference>
<dbReference type="Pfam" id="PF01546">
    <property type="entry name" value="Peptidase_M20"/>
    <property type="match status" value="1"/>
</dbReference>